<dbReference type="Proteomes" id="UP000188637">
    <property type="component" value="Unassembled WGS sequence"/>
</dbReference>
<protein>
    <submittedName>
        <fullName evidence="1">Nicotinate phosphoribosyltransferase</fullName>
    </submittedName>
</protein>
<sequence>MVKKNLTLLTDLYQLTMMQGYYQNNSTQTVVFEMFYRKNPSQNGFAIFAGLHQFIDYINNIVFDADSLEYLSSLNIFSSDFLEYLKNFKFTGDIYSIPEGTIIFPEEPLFRVIAPILEAQFIESTMLNIINHQSLIATKASRVISAADGDTVLEFGLRRAQGPDASLYGTRAAIIGGCVATSNVLAGKEFNVAVSGTQAHSWIMSFESELDAFRKYADLFPNKCLLLVDTYDTLNSGIP</sequence>
<keyword evidence="2" id="KW-1185">Reference proteome</keyword>
<feature type="non-terminal residue" evidence="1">
    <location>
        <position position="239"/>
    </location>
</feature>
<organism evidence="1 2">
    <name type="scientific">Candidatus Epulonipiscium fishelsonii</name>
    <dbReference type="NCBI Taxonomy" id="77094"/>
    <lineage>
        <taxon>Bacteria</taxon>
        <taxon>Bacillati</taxon>
        <taxon>Bacillota</taxon>
        <taxon>Clostridia</taxon>
        <taxon>Lachnospirales</taxon>
        <taxon>Lachnospiraceae</taxon>
        <taxon>Candidatus Epulonipiscium</taxon>
    </lineage>
</organism>
<keyword evidence="1" id="KW-0328">Glycosyltransferase</keyword>
<keyword evidence="1" id="KW-0808">Transferase</keyword>
<reference evidence="1" key="1">
    <citation type="submission" date="2016-08" db="EMBL/GenBank/DDBJ databases">
        <authorList>
            <person name="Ngugi D.K."/>
            <person name="Miyake S."/>
            <person name="Stingl U."/>
        </authorList>
    </citation>
    <scope>NUCLEOTIDE SEQUENCE</scope>
    <source>
        <strain evidence="1">SCG-D08WGA-EpuloA1</strain>
    </source>
</reference>
<comment type="caution">
    <text evidence="1">The sequence shown here is derived from an EMBL/GenBank/DDBJ whole genome shotgun (WGS) entry which is preliminary data.</text>
</comment>
<gene>
    <name evidence="1" type="ORF">AN640_02360</name>
</gene>
<proteinExistence type="predicted"/>
<accession>A0ACC8X931</accession>
<name>A0ACC8X931_9FIRM</name>
<evidence type="ECO:0000313" key="1">
    <source>
        <dbReference type="EMBL" id="ONI38600.1"/>
    </source>
</evidence>
<evidence type="ECO:0000313" key="2">
    <source>
        <dbReference type="Proteomes" id="UP000188637"/>
    </source>
</evidence>
<dbReference type="EMBL" id="LJHD01000285">
    <property type="protein sequence ID" value="ONI38600.1"/>
    <property type="molecule type" value="Genomic_DNA"/>
</dbReference>